<protein>
    <submittedName>
        <fullName evidence="1">Uncharacterized protein</fullName>
    </submittedName>
</protein>
<dbReference type="Gene3D" id="1.10.510.10">
    <property type="entry name" value="Transferase(Phosphotransferase) domain 1"/>
    <property type="match status" value="1"/>
</dbReference>
<dbReference type="Proteomes" id="UP001314170">
    <property type="component" value="Unassembled WGS sequence"/>
</dbReference>
<dbReference type="GO" id="GO:0016020">
    <property type="term" value="C:membrane"/>
    <property type="evidence" value="ECO:0007669"/>
    <property type="project" value="TreeGrafter"/>
</dbReference>
<gene>
    <name evidence="1" type="ORF">DCAF_LOCUS3069</name>
</gene>
<accession>A0AAV1QXN5</accession>
<dbReference type="PANTHER" id="PTHR48055">
    <property type="entry name" value="LEUCINE-RICH REPEAT RECEPTOR PROTEIN KINASE EMS1"/>
    <property type="match status" value="1"/>
</dbReference>
<evidence type="ECO:0000313" key="1">
    <source>
        <dbReference type="EMBL" id="CAK7325394.1"/>
    </source>
</evidence>
<comment type="caution">
    <text evidence="1">The sequence shown here is derived from an EMBL/GenBank/DDBJ whole genome shotgun (WGS) entry which is preliminary data.</text>
</comment>
<organism evidence="1 2">
    <name type="scientific">Dovyalis caffra</name>
    <dbReference type="NCBI Taxonomy" id="77055"/>
    <lineage>
        <taxon>Eukaryota</taxon>
        <taxon>Viridiplantae</taxon>
        <taxon>Streptophyta</taxon>
        <taxon>Embryophyta</taxon>
        <taxon>Tracheophyta</taxon>
        <taxon>Spermatophyta</taxon>
        <taxon>Magnoliopsida</taxon>
        <taxon>eudicotyledons</taxon>
        <taxon>Gunneridae</taxon>
        <taxon>Pentapetalae</taxon>
        <taxon>rosids</taxon>
        <taxon>fabids</taxon>
        <taxon>Malpighiales</taxon>
        <taxon>Salicaceae</taxon>
        <taxon>Flacourtieae</taxon>
        <taxon>Dovyalis</taxon>
    </lineage>
</organism>
<reference evidence="1 2" key="1">
    <citation type="submission" date="2024-01" db="EMBL/GenBank/DDBJ databases">
        <authorList>
            <person name="Waweru B."/>
        </authorList>
    </citation>
    <scope>NUCLEOTIDE SEQUENCE [LARGE SCALE GENOMIC DNA]</scope>
</reference>
<dbReference type="PANTHER" id="PTHR48055:SF55">
    <property type="entry name" value="PROTEIN KINASE DOMAIN-CONTAINING PROTEIN"/>
    <property type="match status" value="1"/>
</dbReference>
<dbReference type="EMBL" id="CAWUPB010000850">
    <property type="protein sequence ID" value="CAK7325394.1"/>
    <property type="molecule type" value="Genomic_DNA"/>
</dbReference>
<evidence type="ECO:0000313" key="2">
    <source>
        <dbReference type="Proteomes" id="UP001314170"/>
    </source>
</evidence>
<dbReference type="AlphaFoldDB" id="A0AAV1QXN5"/>
<dbReference type="InterPro" id="IPR051564">
    <property type="entry name" value="LRR_receptor-like_kinase"/>
</dbReference>
<name>A0AAV1QXN5_9ROSI</name>
<sequence>MFNDEQNLHNYAKMSLPDRVVDVVDPILRREVEQASADASCKKNYIGAHKILQCLTTIIKVGLACSAELPKERMDISTVVAELQGIRDILLGTRRHGIGQHEIMIPLPEGV</sequence>
<proteinExistence type="predicted"/>
<keyword evidence="2" id="KW-1185">Reference proteome</keyword>